<proteinExistence type="predicted"/>
<sequence>MDISEISSFVQHTAIDSGVKFTLNGEPVTPKDLGDPNALLPLVVVSANHINAEISGIRSSHLDFIERAEPESHLLGWKLKQLPHIVDGAMLLMINHAIRTTLAQPPAPFLQNPFLPGAYEPASESELRPHLEAFGFMEKAPTRQLLPSEATAPSY</sequence>
<dbReference type="EMBL" id="FONX01000034">
    <property type="protein sequence ID" value="SFF33253.1"/>
    <property type="molecule type" value="Genomic_DNA"/>
</dbReference>
<reference evidence="2" key="1">
    <citation type="submission" date="2016-10" db="EMBL/GenBank/DDBJ databases">
        <authorList>
            <person name="Varghese N."/>
            <person name="Submissions S."/>
        </authorList>
    </citation>
    <scope>NUCLEOTIDE SEQUENCE [LARGE SCALE GENOMIC DNA]</scope>
    <source>
        <strain evidence="2">DSM 27981</strain>
    </source>
</reference>
<dbReference type="Proteomes" id="UP000199119">
    <property type="component" value="Unassembled WGS sequence"/>
</dbReference>
<evidence type="ECO:0000313" key="2">
    <source>
        <dbReference type="Proteomes" id="UP000199119"/>
    </source>
</evidence>
<accession>A0A1I2HV22</accession>
<dbReference type="AlphaFoldDB" id="A0A1I2HV22"/>
<keyword evidence="2" id="KW-1185">Reference proteome</keyword>
<protein>
    <submittedName>
        <fullName evidence="1">Uncharacterized protein</fullName>
    </submittedName>
</protein>
<gene>
    <name evidence="1" type="ORF">SAMN04489711_1345</name>
</gene>
<name>A0A1I2HV22_9BURK</name>
<dbReference type="STRING" id="1177982.SAMN04489711_1345"/>
<organism evidence="1 2">
    <name type="scientific">Paracidovorax wautersii</name>
    <dbReference type="NCBI Taxonomy" id="1177982"/>
    <lineage>
        <taxon>Bacteria</taxon>
        <taxon>Pseudomonadati</taxon>
        <taxon>Pseudomonadota</taxon>
        <taxon>Betaproteobacteria</taxon>
        <taxon>Burkholderiales</taxon>
        <taxon>Comamonadaceae</taxon>
        <taxon>Paracidovorax</taxon>
    </lineage>
</organism>
<evidence type="ECO:0000313" key="1">
    <source>
        <dbReference type="EMBL" id="SFF33253.1"/>
    </source>
</evidence>
<dbReference type="RefSeq" id="WP_092942679.1">
    <property type="nucleotide sequence ID" value="NZ_FONX01000034.1"/>
</dbReference>